<comment type="caution">
    <text evidence="9">The sequence shown here is derived from an EMBL/GenBank/DDBJ whole genome shotgun (WGS) entry which is preliminary data.</text>
</comment>
<dbReference type="InterPro" id="IPR051310">
    <property type="entry name" value="MCP_chemotaxis"/>
</dbReference>
<keyword evidence="3" id="KW-0807">Transducer</keyword>
<keyword evidence="6" id="KW-1133">Transmembrane helix</keyword>
<reference evidence="9 10" key="1">
    <citation type="submission" date="2019-10" db="EMBL/GenBank/DDBJ databases">
        <title>Taxonomy of Antarctic Massilia spp.: description of Massilia rubra sp. nov., Massilia aquatica sp. nov., Massilia mucilaginosa sp. nov., Massilia frigida sp. nov. isolated from streams, lakes and regoliths.</title>
        <authorList>
            <person name="Holochova P."/>
            <person name="Sedlacek I."/>
            <person name="Kralova S."/>
            <person name="Maslanova I."/>
            <person name="Busse H.-J."/>
            <person name="Stankova E."/>
            <person name="Vrbovska V."/>
            <person name="Kovarovic V."/>
            <person name="Bartak M."/>
            <person name="Svec P."/>
            <person name="Pantucek R."/>
        </authorList>
    </citation>
    <scope>NUCLEOTIDE SEQUENCE [LARGE SCALE GENOMIC DNA]</scope>
    <source>
        <strain evidence="9 10">CCM 8733</strain>
    </source>
</reference>
<keyword evidence="6" id="KW-0472">Membrane</keyword>
<dbReference type="CDD" id="cd11386">
    <property type="entry name" value="MCP_signal"/>
    <property type="match status" value="1"/>
</dbReference>
<dbReference type="InterPro" id="IPR003660">
    <property type="entry name" value="HAMP_dom"/>
</dbReference>
<dbReference type="PROSITE" id="PS50885">
    <property type="entry name" value="HAMP"/>
    <property type="match status" value="1"/>
</dbReference>
<keyword evidence="1" id="KW-0488">Methylation</keyword>
<feature type="domain" description="HAMP" evidence="8">
    <location>
        <begin position="304"/>
        <end position="358"/>
    </location>
</feature>
<accession>A0ABX0NNJ1</accession>
<dbReference type="SUPFAM" id="SSF58104">
    <property type="entry name" value="Methyl-accepting chemotaxis protein (MCP) signaling domain"/>
    <property type="match status" value="1"/>
</dbReference>
<feature type="region of interest" description="Disordered" evidence="5">
    <location>
        <begin position="621"/>
        <end position="666"/>
    </location>
</feature>
<feature type="domain" description="Methyl-accepting transducer" evidence="7">
    <location>
        <begin position="363"/>
        <end position="592"/>
    </location>
</feature>
<dbReference type="EMBL" id="WHJH01000003">
    <property type="protein sequence ID" value="NHZ88387.1"/>
    <property type="molecule type" value="Genomic_DNA"/>
</dbReference>
<dbReference type="Pfam" id="PF00672">
    <property type="entry name" value="HAMP"/>
    <property type="match status" value="1"/>
</dbReference>
<evidence type="ECO:0000259" key="8">
    <source>
        <dbReference type="PROSITE" id="PS50885"/>
    </source>
</evidence>
<comment type="similarity">
    <text evidence="2">Belongs to the methyl-accepting chemotaxis (MCP) protein family.</text>
</comment>
<feature type="coiled-coil region" evidence="4">
    <location>
        <begin position="570"/>
        <end position="601"/>
    </location>
</feature>
<protein>
    <submittedName>
        <fullName evidence="9">HAMP domain-containing protein</fullName>
    </submittedName>
</protein>
<feature type="transmembrane region" description="Helical" evidence="6">
    <location>
        <begin position="282"/>
        <end position="302"/>
    </location>
</feature>
<keyword evidence="4" id="KW-0175">Coiled coil</keyword>
<dbReference type="CDD" id="cd06225">
    <property type="entry name" value="HAMP"/>
    <property type="match status" value="1"/>
</dbReference>
<dbReference type="Gene3D" id="1.10.287.950">
    <property type="entry name" value="Methyl-accepting chemotaxis protein"/>
    <property type="match status" value="1"/>
</dbReference>
<evidence type="ECO:0000256" key="3">
    <source>
        <dbReference type="PROSITE-ProRule" id="PRU00284"/>
    </source>
</evidence>
<proteinExistence type="inferred from homology"/>
<keyword evidence="6" id="KW-0812">Transmembrane</keyword>
<dbReference type="PANTHER" id="PTHR43531">
    <property type="entry name" value="PROTEIN ICFG"/>
    <property type="match status" value="1"/>
</dbReference>
<evidence type="ECO:0000256" key="6">
    <source>
        <dbReference type="SAM" id="Phobius"/>
    </source>
</evidence>
<evidence type="ECO:0000313" key="9">
    <source>
        <dbReference type="EMBL" id="NHZ88387.1"/>
    </source>
</evidence>
<evidence type="ECO:0000256" key="5">
    <source>
        <dbReference type="SAM" id="MobiDB-lite"/>
    </source>
</evidence>
<dbReference type="PANTHER" id="PTHR43531:SF14">
    <property type="entry name" value="METHYL-ACCEPTING CHEMOTAXIS PROTEIN I-RELATED"/>
    <property type="match status" value="1"/>
</dbReference>
<evidence type="ECO:0000256" key="1">
    <source>
        <dbReference type="ARBA" id="ARBA00022481"/>
    </source>
</evidence>
<dbReference type="Pfam" id="PF00015">
    <property type="entry name" value="MCPsignal"/>
    <property type="match status" value="1"/>
</dbReference>
<organism evidence="9 10">
    <name type="scientific">Massilia mucilaginosa</name>
    <dbReference type="NCBI Taxonomy" id="2609282"/>
    <lineage>
        <taxon>Bacteria</taxon>
        <taxon>Pseudomonadati</taxon>
        <taxon>Pseudomonadota</taxon>
        <taxon>Betaproteobacteria</taxon>
        <taxon>Burkholderiales</taxon>
        <taxon>Oxalobacteraceae</taxon>
        <taxon>Telluria group</taxon>
        <taxon>Massilia</taxon>
    </lineage>
</organism>
<dbReference type="InterPro" id="IPR004090">
    <property type="entry name" value="Chemotax_Me-accpt_rcpt"/>
</dbReference>
<feature type="compositionally biased region" description="Low complexity" evidence="5">
    <location>
        <begin position="621"/>
        <end position="660"/>
    </location>
</feature>
<dbReference type="Gene3D" id="3.30.450.20">
    <property type="entry name" value="PAS domain"/>
    <property type="match status" value="1"/>
</dbReference>
<name>A0ABX0NNJ1_9BURK</name>
<gene>
    <name evidence="9" type="ORF">F2P45_05005</name>
</gene>
<dbReference type="PRINTS" id="PR00260">
    <property type="entry name" value="CHEMTRNSDUCR"/>
</dbReference>
<dbReference type="Proteomes" id="UP000609726">
    <property type="component" value="Unassembled WGS sequence"/>
</dbReference>
<evidence type="ECO:0000259" key="7">
    <source>
        <dbReference type="PROSITE" id="PS50111"/>
    </source>
</evidence>
<dbReference type="PROSITE" id="PS50111">
    <property type="entry name" value="CHEMOTAXIS_TRANSDUC_2"/>
    <property type="match status" value="1"/>
</dbReference>
<evidence type="ECO:0000256" key="4">
    <source>
        <dbReference type="SAM" id="Coils"/>
    </source>
</evidence>
<keyword evidence="10" id="KW-1185">Reference proteome</keyword>
<sequence>MLSMAACLLLFVVISSTLSVTMTSRAIRERVVGQELPSLVGEIRNDVLRQISVPLGASLALANNTYIHAWEGEGLPETGIDAWKAYAGSVKAKNKAVTVFWVSKATGKYMSEQGLTRTVDKEGGNDQWFHGFLAEGKPYSLVLNKEGASDIMLFINVRADAGPGKLGVAGVGLSVAALADTIRAYKVGQTGFVSLVSANGTVLVHRDAALADGKHFLKDLPGYSEQLGKTLLGGARFAHAAGTGAGGARILASSYVPELNMYVVAEVPQAEVLGNVARDATISALAAALVGGGIGLFGIFLISRAIAGPVARASAMLSDIASGNGDLSRRMPVESGDEVGELADAFNRFVSSLNLTISQVRGSTETIAAASSEIAAGNMDLSGRTEAQASSLEETAAAMEQMTSTVKQNAENASQANQLVVSASSHAVKGGQVVGQVVSTMGSITDSSRKIVDIIGVIDGIAFQTNILALNAAVEAARAGEQGRGFAVVASEVRNLAQRSAAAAKEIKTLIDDSVAKVDAGSRLVDEAGVTMHQIVTSVQQVADLMSEIAAASFEQSQGIGQINHSISAMDDATQQNAALVEEAAAAAKSLQDQAATLAEVVSVFKLDESVAPAARAAAARAAPATRGAARPAAKPGARPLATPAARPAAKAPAKSAPAGDDWEAF</sequence>
<evidence type="ECO:0000313" key="10">
    <source>
        <dbReference type="Proteomes" id="UP000609726"/>
    </source>
</evidence>
<dbReference type="InterPro" id="IPR004089">
    <property type="entry name" value="MCPsignal_dom"/>
</dbReference>
<dbReference type="SMART" id="SM00283">
    <property type="entry name" value="MA"/>
    <property type="match status" value="1"/>
</dbReference>
<evidence type="ECO:0000256" key="2">
    <source>
        <dbReference type="ARBA" id="ARBA00029447"/>
    </source>
</evidence>
<dbReference type="SMART" id="SM00304">
    <property type="entry name" value="HAMP"/>
    <property type="match status" value="1"/>
</dbReference>